<evidence type="ECO:0000313" key="3">
    <source>
        <dbReference type="Proteomes" id="UP000241118"/>
    </source>
</evidence>
<proteinExistence type="predicted"/>
<organism evidence="2 3">
    <name type="scientific">Saccharothrix carnea</name>
    <dbReference type="NCBI Taxonomy" id="1280637"/>
    <lineage>
        <taxon>Bacteria</taxon>
        <taxon>Bacillati</taxon>
        <taxon>Actinomycetota</taxon>
        <taxon>Actinomycetes</taxon>
        <taxon>Pseudonocardiales</taxon>
        <taxon>Pseudonocardiaceae</taxon>
        <taxon>Saccharothrix</taxon>
    </lineage>
</organism>
<feature type="transmembrane region" description="Helical" evidence="1">
    <location>
        <begin position="232"/>
        <end position="251"/>
    </location>
</feature>
<keyword evidence="1" id="KW-0812">Transmembrane</keyword>
<sequence>MAEPSTDVAIGPSSVLRLHRLAVRDSDDDPDEVVVGRAETGAFVELPRIGAIAISLLDTGSTVGEVEERIAREHDVELDVVEFAEALVELEFVSGVDGRSLSGGAQRREHLPWLRERHVRWLFGRTANVVWLGVLLAAAVTWWQRPDLVPSASDFYWTPYVGLAVLVNTALFSVSATVHELMHLAAARSYGAPARIGFSTRLHYLVVQTDVTAIWAVPRRARLRVYLAGMKWDAFLVTGCVLVVAHAGLPVGVDRVLAALALVVLLSMAVQVQVYMRTDLYYVLMEWLRGRNVFQDALAYLRHLVRRGPDPTADLPARERRAVRVYAVAMAVGSAISLSVFALYGLPIVITGVVGAFTGLLGGIGDPWRVVDSALVIAVECVLQTAFLIAFHRGHRHWFTRRRG</sequence>
<keyword evidence="1" id="KW-0472">Membrane</keyword>
<dbReference type="Proteomes" id="UP000241118">
    <property type="component" value="Unassembled WGS sequence"/>
</dbReference>
<accession>A0A2P8I2Y3</accession>
<feature type="transmembrane region" description="Helical" evidence="1">
    <location>
        <begin position="370"/>
        <end position="391"/>
    </location>
</feature>
<evidence type="ECO:0000313" key="2">
    <source>
        <dbReference type="EMBL" id="PSL52826.1"/>
    </source>
</evidence>
<feature type="transmembrane region" description="Helical" evidence="1">
    <location>
        <begin position="257"/>
        <end position="276"/>
    </location>
</feature>
<protein>
    <recommendedName>
        <fullName evidence="4">Peptide zinc metalloprotease protein</fullName>
    </recommendedName>
</protein>
<name>A0A2P8I2Y3_SACCR</name>
<feature type="transmembrane region" description="Helical" evidence="1">
    <location>
        <begin position="155"/>
        <end position="178"/>
    </location>
</feature>
<comment type="caution">
    <text evidence="2">The sequence shown here is derived from an EMBL/GenBank/DDBJ whole genome shotgun (WGS) entry which is preliminary data.</text>
</comment>
<feature type="transmembrane region" description="Helical" evidence="1">
    <location>
        <begin position="122"/>
        <end position="143"/>
    </location>
</feature>
<dbReference type="RefSeq" id="WP_106618636.1">
    <property type="nucleotide sequence ID" value="NZ_PYAX01000011.1"/>
</dbReference>
<evidence type="ECO:0008006" key="4">
    <source>
        <dbReference type="Google" id="ProtNLM"/>
    </source>
</evidence>
<dbReference type="AlphaFoldDB" id="A0A2P8I2Y3"/>
<keyword evidence="1" id="KW-1133">Transmembrane helix</keyword>
<dbReference type="EMBL" id="PYAX01000011">
    <property type="protein sequence ID" value="PSL52826.1"/>
    <property type="molecule type" value="Genomic_DNA"/>
</dbReference>
<evidence type="ECO:0000256" key="1">
    <source>
        <dbReference type="SAM" id="Phobius"/>
    </source>
</evidence>
<feature type="transmembrane region" description="Helical" evidence="1">
    <location>
        <begin position="325"/>
        <end position="350"/>
    </location>
</feature>
<reference evidence="2 3" key="1">
    <citation type="submission" date="2018-03" db="EMBL/GenBank/DDBJ databases">
        <title>Genomic Encyclopedia of Type Strains, Phase III (KMG-III): the genomes of soil and plant-associated and newly described type strains.</title>
        <authorList>
            <person name="Whitman W."/>
        </authorList>
    </citation>
    <scope>NUCLEOTIDE SEQUENCE [LARGE SCALE GENOMIC DNA]</scope>
    <source>
        <strain evidence="2 3">CGMCC 4.7097</strain>
    </source>
</reference>
<keyword evidence="3" id="KW-1185">Reference proteome</keyword>
<gene>
    <name evidence="2" type="ORF">B0I31_111113</name>
</gene>
<dbReference type="OrthoDB" id="4515621at2"/>